<dbReference type="Proteomes" id="UP000095009">
    <property type="component" value="Unassembled WGS sequence"/>
</dbReference>
<feature type="transmembrane region" description="Helical" evidence="3">
    <location>
        <begin position="388"/>
        <end position="408"/>
    </location>
</feature>
<feature type="transmembrane region" description="Helical" evidence="3">
    <location>
        <begin position="316"/>
        <end position="336"/>
    </location>
</feature>
<comment type="similarity">
    <text evidence="2">Belongs to the major facilitator superfamily. Monocarboxylate porter (TC 2.A.1.13) family.</text>
</comment>
<dbReference type="Pfam" id="PF07690">
    <property type="entry name" value="MFS_1"/>
    <property type="match status" value="1"/>
</dbReference>
<keyword evidence="3" id="KW-1133">Transmembrane helix</keyword>
<feature type="transmembrane region" description="Helical" evidence="3">
    <location>
        <begin position="167"/>
        <end position="187"/>
    </location>
</feature>
<name>A0A1E3PGS8_9ASCO</name>
<feature type="transmembrane region" description="Helical" evidence="3">
    <location>
        <begin position="348"/>
        <end position="368"/>
    </location>
</feature>
<accession>A0A1E3PGS8</accession>
<evidence type="ECO:0000256" key="3">
    <source>
        <dbReference type="SAM" id="Phobius"/>
    </source>
</evidence>
<dbReference type="EMBL" id="KV454412">
    <property type="protein sequence ID" value="ODQ64132.1"/>
    <property type="molecule type" value="Genomic_DNA"/>
</dbReference>
<proteinExistence type="inferred from homology"/>
<dbReference type="AlphaFoldDB" id="A0A1E3PGS8"/>
<evidence type="ECO:0000313" key="5">
    <source>
        <dbReference type="Proteomes" id="UP000095009"/>
    </source>
</evidence>
<gene>
    <name evidence="4" type="ORF">NADFUDRAFT_8515</name>
</gene>
<dbReference type="Gene3D" id="1.20.1250.20">
    <property type="entry name" value="MFS general substrate transporter like domains"/>
    <property type="match status" value="2"/>
</dbReference>
<keyword evidence="3" id="KW-0812">Transmembrane</keyword>
<keyword evidence="5" id="KW-1185">Reference proteome</keyword>
<keyword evidence="3" id="KW-0472">Membrane</keyword>
<feature type="transmembrane region" description="Helical" evidence="3">
    <location>
        <begin position="79"/>
        <end position="96"/>
    </location>
</feature>
<dbReference type="SUPFAM" id="SSF103473">
    <property type="entry name" value="MFS general substrate transporter"/>
    <property type="match status" value="1"/>
</dbReference>
<feature type="non-terminal residue" evidence="4">
    <location>
        <position position="1"/>
    </location>
</feature>
<dbReference type="OrthoDB" id="2213137at2759"/>
<feature type="non-terminal residue" evidence="4">
    <location>
        <position position="473"/>
    </location>
</feature>
<dbReference type="PANTHER" id="PTHR11360">
    <property type="entry name" value="MONOCARBOXYLATE TRANSPORTER"/>
    <property type="match status" value="1"/>
</dbReference>
<feature type="transmembrane region" description="Helical" evidence="3">
    <location>
        <begin position="292"/>
        <end position="310"/>
    </location>
</feature>
<feature type="transmembrane region" description="Helical" evidence="3">
    <location>
        <begin position="46"/>
        <end position="73"/>
    </location>
</feature>
<feature type="transmembrane region" description="Helical" evidence="3">
    <location>
        <begin position="6"/>
        <end position="34"/>
    </location>
</feature>
<feature type="transmembrane region" description="Helical" evidence="3">
    <location>
        <begin position="108"/>
        <end position="129"/>
    </location>
</feature>
<reference evidence="4 5" key="1">
    <citation type="journal article" date="2016" name="Proc. Natl. Acad. Sci. U.S.A.">
        <title>Comparative genomics of biotechnologically important yeasts.</title>
        <authorList>
            <person name="Riley R."/>
            <person name="Haridas S."/>
            <person name="Wolfe K.H."/>
            <person name="Lopes M.R."/>
            <person name="Hittinger C.T."/>
            <person name="Goeker M."/>
            <person name="Salamov A.A."/>
            <person name="Wisecaver J.H."/>
            <person name="Long T.M."/>
            <person name="Calvey C.H."/>
            <person name="Aerts A.L."/>
            <person name="Barry K.W."/>
            <person name="Choi C."/>
            <person name="Clum A."/>
            <person name="Coughlan A.Y."/>
            <person name="Deshpande S."/>
            <person name="Douglass A.P."/>
            <person name="Hanson S.J."/>
            <person name="Klenk H.-P."/>
            <person name="LaButti K.M."/>
            <person name="Lapidus A."/>
            <person name="Lindquist E.A."/>
            <person name="Lipzen A.M."/>
            <person name="Meier-Kolthoff J.P."/>
            <person name="Ohm R.A."/>
            <person name="Otillar R.P."/>
            <person name="Pangilinan J.L."/>
            <person name="Peng Y."/>
            <person name="Rokas A."/>
            <person name="Rosa C.A."/>
            <person name="Scheuner C."/>
            <person name="Sibirny A.A."/>
            <person name="Slot J.C."/>
            <person name="Stielow J.B."/>
            <person name="Sun H."/>
            <person name="Kurtzman C.P."/>
            <person name="Blackwell M."/>
            <person name="Grigoriev I.V."/>
            <person name="Jeffries T.W."/>
        </authorList>
    </citation>
    <scope>NUCLEOTIDE SEQUENCE [LARGE SCALE GENOMIC DNA]</scope>
    <source>
        <strain evidence="4 5">DSM 6958</strain>
    </source>
</reference>
<dbReference type="GO" id="GO:0022857">
    <property type="term" value="F:transmembrane transporter activity"/>
    <property type="evidence" value="ECO:0007669"/>
    <property type="project" value="InterPro"/>
</dbReference>
<organism evidence="4 5">
    <name type="scientific">Nadsonia fulvescens var. elongata DSM 6958</name>
    <dbReference type="NCBI Taxonomy" id="857566"/>
    <lineage>
        <taxon>Eukaryota</taxon>
        <taxon>Fungi</taxon>
        <taxon>Dikarya</taxon>
        <taxon>Ascomycota</taxon>
        <taxon>Saccharomycotina</taxon>
        <taxon>Dipodascomycetes</taxon>
        <taxon>Dipodascales</taxon>
        <taxon>Dipodascales incertae sedis</taxon>
        <taxon>Nadsonia</taxon>
    </lineage>
</organism>
<protein>
    <submittedName>
        <fullName evidence="4">MFS general substrate transporter</fullName>
    </submittedName>
</protein>
<evidence type="ECO:0000256" key="1">
    <source>
        <dbReference type="ARBA" id="ARBA00004141"/>
    </source>
</evidence>
<dbReference type="InterPro" id="IPR050327">
    <property type="entry name" value="Proton-linked_MCT"/>
</dbReference>
<evidence type="ECO:0000256" key="2">
    <source>
        <dbReference type="ARBA" id="ARBA00006727"/>
    </source>
</evidence>
<feature type="transmembrane region" description="Helical" evidence="3">
    <location>
        <begin position="227"/>
        <end position="248"/>
    </location>
</feature>
<dbReference type="InterPro" id="IPR011701">
    <property type="entry name" value="MFS"/>
</dbReference>
<feature type="transmembrane region" description="Helical" evidence="3">
    <location>
        <begin position="135"/>
        <end position="155"/>
    </location>
</feature>
<dbReference type="PANTHER" id="PTHR11360:SF315">
    <property type="entry name" value="TRANSPORTER MCH2-RELATED"/>
    <property type="match status" value="1"/>
</dbReference>
<comment type="subcellular location">
    <subcellularLocation>
        <location evidence="1">Membrane</location>
        <topology evidence="1">Multi-pass membrane protein</topology>
    </subcellularLocation>
</comment>
<dbReference type="InterPro" id="IPR036259">
    <property type="entry name" value="MFS_trans_sf"/>
</dbReference>
<dbReference type="GO" id="GO:0016020">
    <property type="term" value="C:membrane"/>
    <property type="evidence" value="ECO:0007669"/>
    <property type="project" value="UniProtKB-SubCell"/>
</dbReference>
<sequence length="473" mass="52320">PDGGYAWVIATCACVLTMATWGSNASYGVFLNYYLSSNYFPGATDFDYALIGGLVAAIALSLSPVVFVFVSYLGLKQTISLGIIIQTAGYILASFATKTWQLYMTQGVLVGVSFSLVFVSSISILPNWFFYKRALASGIMVSGAGTGGILFSLSSNKLMEQTGNHKWPLRMVGFVTLFMCVVCMLLLKQYPKTSPNHPKHPAHIPQPRPSLKKAFEVVFDFSIVELIPIHFITVWYMLCNVGYIILLFSMSAYSSSVGLTHQQGSNITAILNVGQCIGRPLMGYAADRVGRINFTIVVTFTVSLLIFTFWINAKTYAALCVFALVTGSIIGIGSVNNQPLALEVSGSARFPSAFSYMNIIVGITTMFAEVMALKLRNNNLSNPFLHCQIFTGVLYFGAFLIISPVREWKVKRLFSKRRDEIFGLLDRNGLIDGETVLTREEVELYKKRLHKYDILLSTEVSGYITRLVYPIKV</sequence>
<evidence type="ECO:0000313" key="4">
    <source>
        <dbReference type="EMBL" id="ODQ64132.1"/>
    </source>
</evidence>